<dbReference type="EMBL" id="BAAANQ010000009">
    <property type="protein sequence ID" value="GAA2059890.1"/>
    <property type="molecule type" value="Genomic_DNA"/>
</dbReference>
<dbReference type="InterPro" id="IPR049349">
    <property type="entry name" value="DUF2264_N"/>
</dbReference>
<dbReference type="PANTHER" id="PTHR35339:SF4">
    <property type="entry name" value="LINALOOL DEHYDRATASE_ISOMERASE DOMAIN-CONTAINING PROTEIN"/>
    <property type="match status" value="1"/>
</dbReference>
<proteinExistence type="predicted"/>
<dbReference type="InterPro" id="IPR016624">
    <property type="entry name" value="UCP014753"/>
</dbReference>
<dbReference type="Pfam" id="PF10022">
    <property type="entry name" value="DUF2264"/>
    <property type="match status" value="1"/>
</dbReference>
<dbReference type="RefSeq" id="WP_346071380.1">
    <property type="nucleotide sequence ID" value="NZ_BAAANQ010000009.1"/>
</dbReference>
<protein>
    <submittedName>
        <fullName evidence="3">DUF2264 domain-containing protein</fullName>
    </submittedName>
</protein>
<sequence>MTASEPDIIRSPHTGWTRQHWEHTADTLLAAVRPHAGPEGSLIHLPGPASGSGTHSDGLEGFARTFLLAAFRAAGTTDHEHAARLLAPYAEGLAAGTDPTGPHRWPRPAELPQARVEAASLAIALHETRPLLWDRLPDAVRQRTVDWLREVCGAAVPPNNWVWFRAVVSAFLRSAGAPYAPDDIDHAIEATETWYAGEGWYSDGTRSPGRLRNYDHYNGWAMHLYPLWYSRIAAGHADPARTTVYRRRLAAFLDDAAHLVAANGSPLLQGRSLTYRFAAAAPFAAGALFDTGALTPGLTRRAVSGMVRHFLDHGATAPDGLLSLGWHHPFPRIRQHYSGPASPYWASKAFAVLLLPGDHPLWTATEEPLPVECGDFVRAMAAPGWIAAGTRADGIVRVANHGTDHTPPDRPARDDPFYARHAYTTHTAPELAPLRPAPAGPHPDPQAHARDGDARHRDPADLAQLHDSHVALLTADGTPSQRTPFERVALTEDTAVSRHRAHWPPPADGIEEAADREHWPAGPWITTAALLHGPWEIRLIRVTPDDADAAAGPPLRLRVGGHPLAAAAPPREDTTAGHALVRRPDGLTSALFLLRPGDGTPAVHRDRHTNALGPHSATPHYLTPRPLPYGHVHAVALYLGNPGPHSPPPGPPTVTVAGTTVTVHWPGGPTRTLTL</sequence>
<evidence type="ECO:0000313" key="3">
    <source>
        <dbReference type="EMBL" id="GAA2059890.1"/>
    </source>
</evidence>
<keyword evidence="4" id="KW-1185">Reference proteome</keyword>
<dbReference type="Proteomes" id="UP001403094">
    <property type="component" value="Unassembled WGS sequence"/>
</dbReference>
<feature type="compositionally biased region" description="Basic and acidic residues" evidence="1">
    <location>
        <begin position="445"/>
        <end position="456"/>
    </location>
</feature>
<feature type="region of interest" description="Disordered" evidence="1">
    <location>
        <begin position="428"/>
        <end position="456"/>
    </location>
</feature>
<evidence type="ECO:0000313" key="4">
    <source>
        <dbReference type="Proteomes" id="UP001403094"/>
    </source>
</evidence>
<reference evidence="3 4" key="1">
    <citation type="journal article" date="2019" name="Int. J. Syst. Evol. Microbiol.">
        <title>The Global Catalogue of Microorganisms (GCM) 10K type strain sequencing project: providing services to taxonomists for standard genome sequencing and annotation.</title>
        <authorList>
            <consortium name="The Broad Institute Genomics Platform"/>
            <consortium name="The Broad Institute Genome Sequencing Center for Infectious Disease"/>
            <person name="Wu L."/>
            <person name="Ma J."/>
        </authorList>
    </citation>
    <scope>NUCLEOTIDE SEQUENCE [LARGE SCALE GENOMIC DNA]</scope>
    <source>
        <strain evidence="3 4">JCM 14549</strain>
    </source>
</reference>
<name>A0ABN2VDJ4_9ACTN</name>
<gene>
    <name evidence="3" type="ORF">GCM10009757_41670</name>
</gene>
<dbReference type="PANTHER" id="PTHR35339">
    <property type="entry name" value="LINALOOL DEHYDRATASE_ISOMERASE DOMAIN-CONTAINING PROTEIN"/>
    <property type="match status" value="1"/>
</dbReference>
<comment type="caution">
    <text evidence="3">The sequence shown here is derived from an EMBL/GenBank/DDBJ whole genome shotgun (WGS) entry which is preliminary data.</text>
</comment>
<accession>A0ABN2VDJ4</accession>
<evidence type="ECO:0000256" key="1">
    <source>
        <dbReference type="SAM" id="MobiDB-lite"/>
    </source>
</evidence>
<feature type="domain" description="DUF2264" evidence="2">
    <location>
        <begin position="17"/>
        <end position="369"/>
    </location>
</feature>
<organism evidence="3 4">
    <name type="scientific">Streptomyces cheonanensis</name>
    <dbReference type="NCBI Taxonomy" id="312720"/>
    <lineage>
        <taxon>Bacteria</taxon>
        <taxon>Bacillati</taxon>
        <taxon>Actinomycetota</taxon>
        <taxon>Actinomycetes</taxon>
        <taxon>Kitasatosporales</taxon>
        <taxon>Streptomycetaceae</taxon>
        <taxon>Streptomyces</taxon>
    </lineage>
</organism>
<evidence type="ECO:0000259" key="2">
    <source>
        <dbReference type="Pfam" id="PF10022"/>
    </source>
</evidence>
<feature type="compositionally biased region" description="Pro residues" evidence="1">
    <location>
        <begin position="435"/>
        <end position="444"/>
    </location>
</feature>